<dbReference type="AlphaFoldDB" id="A0A1X7AL24"/>
<evidence type="ECO:0000313" key="1">
    <source>
        <dbReference type="EMBL" id="SMA48574.1"/>
    </source>
</evidence>
<dbReference type="OrthoDB" id="6398409at2"/>
<accession>A0A1X7AL24</accession>
<reference evidence="1 2" key="1">
    <citation type="submission" date="2017-03" db="EMBL/GenBank/DDBJ databases">
        <authorList>
            <person name="Afonso C.L."/>
            <person name="Miller P.J."/>
            <person name="Scott M.A."/>
            <person name="Spackman E."/>
            <person name="Goraichik I."/>
            <person name="Dimitrov K.M."/>
            <person name="Suarez D.L."/>
            <person name="Swayne D.E."/>
        </authorList>
    </citation>
    <scope>NUCLEOTIDE SEQUENCE [LARGE SCALE GENOMIC DNA]</scope>
    <source>
        <strain evidence="1">SB41UT1</strain>
    </source>
</reference>
<dbReference type="PROSITE" id="PS51318">
    <property type="entry name" value="TAT"/>
    <property type="match status" value="1"/>
</dbReference>
<evidence type="ECO:0000313" key="2">
    <source>
        <dbReference type="Proteomes" id="UP000196573"/>
    </source>
</evidence>
<sequence length="197" mass="22030">MKDHYTADENNTINLDRRTFLRTGLIGGAILATTSTAFTFTGQAVANSASGFQFFTPDDIPFVKAVLLATQEPGLSRSDAGFDKALEIALTQFDWHCSHLSTAMQKVLRQLLDVATLPLTRGLTTGVWQDWETVDLATAQTFMERWKNSRIFLFRMAHASLVQLSSMVWYGQPESFSVSHYPGPLYPEVLVTEPNNY</sequence>
<protein>
    <recommendedName>
        <fullName evidence="3">Gluconate 2-dehydrogenase subunit 3</fullName>
    </recommendedName>
</protein>
<dbReference type="EMBL" id="FWPT01000006">
    <property type="protein sequence ID" value="SMA48574.1"/>
    <property type="molecule type" value="Genomic_DNA"/>
</dbReference>
<proteinExistence type="predicted"/>
<organism evidence="1 2">
    <name type="scientific">Parendozoicomonas haliclonae</name>
    <dbReference type="NCBI Taxonomy" id="1960125"/>
    <lineage>
        <taxon>Bacteria</taxon>
        <taxon>Pseudomonadati</taxon>
        <taxon>Pseudomonadota</taxon>
        <taxon>Gammaproteobacteria</taxon>
        <taxon>Oceanospirillales</taxon>
        <taxon>Endozoicomonadaceae</taxon>
        <taxon>Parendozoicomonas</taxon>
    </lineage>
</organism>
<keyword evidence="2" id="KW-1185">Reference proteome</keyword>
<gene>
    <name evidence="1" type="ORF">EHSB41UT_02788</name>
</gene>
<evidence type="ECO:0008006" key="3">
    <source>
        <dbReference type="Google" id="ProtNLM"/>
    </source>
</evidence>
<dbReference type="InterPro" id="IPR006311">
    <property type="entry name" value="TAT_signal"/>
</dbReference>
<dbReference type="RefSeq" id="WP_087110907.1">
    <property type="nucleotide sequence ID" value="NZ_CBCSCN010000006.1"/>
</dbReference>
<dbReference type="Proteomes" id="UP000196573">
    <property type="component" value="Unassembled WGS sequence"/>
</dbReference>
<name>A0A1X7AL24_9GAMM</name>